<evidence type="ECO:0000259" key="1">
    <source>
        <dbReference type="Pfam" id="PF07905"/>
    </source>
</evidence>
<feature type="domain" description="PucR C-terminal helix-turn-helix" evidence="2">
    <location>
        <begin position="447"/>
        <end position="504"/>
    </location>
</feature>
<dbReference type="Gene3D" id="1.10.10.2840">
    <property type="entry name" value="PucR C-terminal helix-turn-helix domain"/>
    <property type="match status" value="1"/>
</dbReference>
<organism evidence="3 4">
    <name type="scientific">Prescottella agglutinans</name>
    <dbReference type="NCBI Taxonomy" id="1644129"/>
    <lineage>
        <taxon>Bacteria</taxon>
        <taxon>Bacillati</taxon>
        <taxon>Actinomycetota</taxon>
        <taxon>Actinomycetes</taxon>
        <taxon>Mycobacteriales</taxon>
        <taxon>Nocardiaceae</taxon>
        <taxon>Prescottella</taxon>
    </lineage>
</organism>
<protein>
    <submittedName>
        <fullName evidence="3">Purine catabolism regulator</fullName>
    </submittedName>
</protein>
<dbReference type="InterPro" id="IPR051448">
    <property type="entry name" value="CdaR-like_regulators"/>
</dbReference>
<gene>
    <name evidence="3" type="ORF">M2280_004863</name>
</gene>
<dbReference type="Pfam" id="PF07905">
    <property type="entry name" value="PucR"/>
    <property type="match status" value="1"/>
</dbReference>
<proteinExistence type="predicted"/>
<keyword evidence="4" id="KW-1185">Reference proteome</keyword>
<evidence type="ECO:0000313" key="4">
    <source>
        <dbReference type="Proteomes" id="UP001160334"/>
    </source>
</evidence>
<dbReference type="RefSeq" id="WP_280762881.1">
    <property type="nucleotide sequence ID" value="NZ_JARXVC010000015.1"/>
</dbReference>
<comment type="caution">
    <text evidence="3">The sequence shown here is derived from an EMBL/GenBank/DDBJ whole genome shotgun (WGS) entry which is preliminary data.</text>
</comment>
<name>A0ABT6MH51_9NOCA</name>
<dbReference type="PANTHER" id="PTHR33744">
    <property type="entry name" value="CARBOHYDRATE DIACID REGULATOR"/>
    <property type="match status" value="1"/>
</dbReference>
<dbReference type="PANTHER" id="PTHR33744:SF1">
    <property type="entry name" value="DNA-BINDING TRANSCRIPTIONAL ACTIVATOR ADER"/>
    <property type="match status" value="1"/>
</dbReference>
<dbReference type="Pfam" id="PF13556">
    <property type="entry name" value="HTH_30"/>
    <property type="match status" value="1"/>
</dbReference>
<evidence type="ECO:0000259" key="2">
    <source>
        <dbReference type="Pfam" id="PF13556"/>
    </source>
</evidence>
<dbReference type="InterPro" id="IPR012914">
    <property type="entry name" value="PucR_dom"/>
</dbReference>
<dbReference type="InterPro" id="IPR025736">
    <property type="entry name" value="PucR_C-HTH_dom"/>
</dbReference>
<dbReference type="InterPro" id="IPR042070">
    <property type="entry name" value="PucR_C-HTH_sf"/>
</dbReference>
<reference evidence="3 4" key="1">
    <citation type="submission" date="2023-04" db="EMBL/GenBank/DDBJ databases">
        <title>Forest soil microbial communities from Buena Vista Peninsula, Colon Province, Panama.</title>
        <authorList>
            <person name="Bouskill N."/>
        </authorList>
    </citation>
    <scope>NUCLEOTIDE SEQUENCE [LARGE SCALE GENOMIC DNA]</scope>
    <source>
        <strain evidence="3 4">CFH S0262</strain>
    </source>
</reference>
<accession>A0ABT6MH51</accession>
<evidence type="ECO:0000313" key="3">
    <source>
        <dbReference type="EMBL" id="MDH6283612.1"/>
    </source>
</evidence>
<dbReference type="EMBL" id="JARXVC010000015">
    <property type="protein sequence ID" value="MDH6283612.1"/>
    <property type="molecule type" value="Genomic_DNA"/>
</dbReference>
<sequence length="508" mass="53597">MGVTVRWVLAQPELALRLRGGASGLDRDIEFAITTELSDPSPWLSGGELLLTTGLGVPTAVVGYRDYLRRLFDAGVAAVGFGVGLTHTEIPAELVAAADEAGLPLLEVPLPTPFAAVTKRVMDSLAEQRYDELLRASRAQPRMTRAVVQGGARAIVRELATATDATVLLLDRRGRLLERHPAGVDSDTLAEVSGLIDSVPEAASSIVAQAHSGQSMTVQRIGLGNNLHGCLAVVSPKPLGSVEQVLLGHANSLLALDFEKPVRLRAAQNQLNTQILGLLLSEDIDLEPAREQLAPAADDRGVIRALAAVCASPADAEAVAAAIESAMNEVGRPLFLRRTEGRVTVLLRGTDDGTFARTLLAGAAEAVRRSTRVGLSGRLPVARFVDAIEQARLAASAAGAGTAPLEFSALTGSALLTFDSTRQVLCSIADTTITPLGDHDRDHGTDLVASLRAFLEANGHWESAANALGVHRHTLRSRIAKIESLLDCRLDIARVRAELLLAIIASQA</sequence>
<feature type="domain" description="Purine catabolism PurC-like" evidence="1">
    <location>
        <begin position="8"/>
        <end position="124"/>
    </location>
</feature>
<dbReference type="Proteomes" id="UP001160334">
    <property type="component" value="Unassembled WGS sequence"/>
</dbReference>